<dbReference type="Proteomes" id="UP000275267">
    <property type="component" value="Unassembled WGS sequence"/>
</dbReference>
<accession>A0A3L6SSX2</accession>
<keyword evidence="2" id="KW-1185">Reference proteome</keyword>
<evidence type="ECO:0000313" key="2">
    <source>
        <dbReference type="Proteomes" id="UP000275267"/>
    </source>
</evidence>
<comment type="caution">
    <text evidence="1">The sequence shown here is derived from an EMBL/GenBank/DDBJ whole genome shotgun (WGS) entry which is preliminary data.</text>
</comment>
<sequence length="62" mass="7005">MAGLEFKDLGAGVRVRGFWSDRMAGDKAVRICSKIYMEAYTSLLSLGLDPWALAYLEKLYEK</sequence>
<protein>
    <submittedName>
        <fullName evidence="1">Diphthine synthase</fullName>
    </submittedName>
</protein>
<dbReference type="EMBL" id="PQIB02000004">
    <property type="protein sequence ID" value="RLN25125.1"/>
    <property type="molecule type" value="Genomic_DNA"/>
</dbReference>
<reference evidence="2" key="1">
    <citation type="journal article" date="2019" name="Nat. Commun.">
        <title>The genome of broomcorn millet.</title>
        <authorList>
            <person name="Zou C."/>
            <person name="Miki D."/>
            <person name="Li D."/>
            <person name="Tang Q."/>
            <person name="Xiao L."/>
            <person name="Rajput S."/>
            <person name="Deng P."/>
            <person name="Jia W."/>
            <person name="Huang R."/>
            <person name="Zhang M."/>
            <person name="Sun Y."/>
            <person name="Hu J."/>
            <person name="Fu X."/>
            <person name="Schnable P.S."/>
            <person name="Li F."/>
            <person name="Zhang H."/>
            <person name="Feng B."/>
            <person name="Zhu X."/>
            <person name="Liu R."/>
            <person name="Schnable J.C."/>
            <person name="Zhu J.-K."/>
            <person name="Zhang H."/>
        </authorList>
    </citation>
    <scope>NUCLEOTIDE SEQUENCE [LARGE SCALE GENOMIC DNA]</scope>
</reference>
<dbReference type="AlphaFoldDB" id="A0A3L6SSX2"/>
<gene>
    <name evidence="1" type="ORF">C2845_PM07G15170</name>
</gene>
<proteinExistence type="predicted"/>
<organism evidence="1 2">
    <name type="scientific">Panicum miliaceum</name>
    <name type="common">Proso millet</name>
    <name type="synonym">Broomcorn millet</name>
    <dbReference type="NCBI Taxonomy" id="4540"/>
    <lineage>
        <taxon>Eukaryota</taxon>
        <taxon>Viridiplantae</taxon>
        <taxon>Streptophyta</taxon>
        <taxon>Embryophyta</taxon>
        <taxon>Tracheophyta</taxon>
        <taxon>Spermatophyta</taxon>
        <taxon>Magnoliopsida</taxon>
        <taxon>Liliopsida</taxon>
        <taxon>Poales</taxon>
        <taxon>Poaceae</taxon>
        <taxon>PACMAD clade</taxon>
        <taxon>Panicoideae</taxon>
        <taxon>Panicodae</taxon>
        <taxon>Paniceae</taxon>
        <taxon>Panicinae</taxon>
        <taxon>Panicum</taxon>
        <taxon>Panicum sect. Panicum</taxon>
    </lineage>
</organism>
<name>A0A3L6SSX2_PANMI</name>
<evidence type="ECO:0000313" key="1">
    <source>
        <dbReference type="EMBL" id="RLN25125.1"/>
    </source>
</evidence>
<dbReference type="OrthoDB" id="10401134at2759"/>